<dbReference type="PANTHER" id="PTHR24057:SF0">
    <property type="entry name" value="PROTEIN KINASE SHAGGY-RELATED"/>
    <property type="match status" value="1"/>
</dbReference>
<evidence type="ECO:0000313" key="10">
    <source>
        <dbReference type="EMBL" id="CAE8627289.1"/>
    </source>
</evidence>
<keyword evidence="4 7" id="KW-0547">Nucleotide-binding</keyword>
<dbReference type="PROSITE" id="PS00107">
    <property type="entry name" value="PROTEIN_KINASE_ATP"/>
    <property type="match status" value="1"/>
</dbReference>
<dbReference type="GO" id="GO:0005737">
    <property type="term" value="C:cytoplasm"/>
    <property type="evidence" value="ECO:0007669"/>
    <property type="project" value="TreeGrafter"/>
</dbReference>
<dbReference type="InterPro" id="IPR050591">
    <property type="entry name" value="GSK-3"/>
</dbReference>
<feature type="domain" description="Protein kinase" evidence="9">
    <location>
        <begin position="367"/>
        <end position="646"/>
    </location>
</feature>
<dbReference type="SMART" id="SM00220">
    <property type="entry name" value="S_TKc"/>
    <property type="match status" value="1"/>
</dbReference>
<evidence type="ECO:0000256" key="5">
    <source>
        <dbReference type="ARBA" id="ARBA00022777"/>
    </source>
</evidence>
<proteinExistence type="inferred from homology"/>
<evidence type="ECO:0000313" key="11">
    <source>
        <dbReference type="Proteomes" id="UP000654075"/>
    </source>
</evidence>
<dbReference type="GO" id="GO:0007165">
    <property type="term" value="P:signal transduction"/>
    <property type="evidence" value="ECO:0007669"/>
    <property type="project" value="TreeGrafter"/>
</dbReference>
<dbReference type="InterPro" id="IPR011009">
    <property type="entry name" value="Kinase-like_dom_sf"/>
</dbReference>
<dbReference type="InterPro" id="IPR008271">
    <property type="entry name" value="Ser/Thr_kinase_AS"/>
</dbReference>
<dbReference type="InterPro" id="IPR017441">
    <property type="entry name" value="Protein_kinase_ATP_BS"/>
</dbReference>
<feature type="non-terminal residue" evidence="10">
    <location>
        <position position="658"/>
    </location>
</feature>
<dbReference type="PANTHER" id="PTHR24057">
    <property type="entry name" value="GLYCOGEN SYNTHASE KINASE-3 ALPHA"/>
    <property type="match status" value="1"/>
</dbReference>
<feature type="binding site" evidence="7">
    <location>
        <position position="396"/>
    </location>
    <ligand>
        <name>ATP</name>
        <dbReference type="ChEBI" id="CHEBI:30616"/>
    </ligand>
</feature>
<keyword evidence="11" id="KW-1185">Reference proteome</keyword>
<evidence type="ECO:0000256" key="7">
    <source>
        <dbReference type="PROSITE-ProRule" id="PRU10141"/>
    </source>
</evidence>
<gene>
    <name evidence="10" type="ORF">PGLA1383_LOCUS44091</name>
</gene>
<comment type="similarity">
    <text evidence="1">Belongs to the protein kinase superfamily. CMGC Ser/Thr protein kinase family. GSK-3 subfamily.</text>
</comment>
<dbReference type="PROSITE" id="PS00108">
    <property type="entry name" value="PROTEIN_KINASE_ST"/>
    <property type="match status" value="1"/>
</dbReference>
<protein>
    <recommendedName>
        <fullName evidence="9">Protein kinase domain-containing protein</fullName>
    </recommendedName>
</protein>
<name>A0A813GJR5_POLGL</name>
<evidence type="ECO:0000256" key="1">
    <source>
        <dbReference type="ARBA" id="ARBA00005527"/>
    </source>
</evidence>
<dbReference type="GO" id="GO:0005634">
    <property type="term" value="C:nucleus"/>
    <property type="evidence" value="ECO:0007669"/>
    <property type="project" value="TreeGrafter"/>
</dbReference>
<evidence type="ECO:0000259" key="9">
    <source>
        <dbReference type="PROSITE" id="PS50011"/>
    </source>
</evidence>
<dbReference type="OrthoDB" id="346907at2759"/>
<evidence type="ECO:0000256" key="8">
    <source>
        <dbReference type="SAM" id="MobiDB-lite"/>
    </source>
</evidence>
<comment type="caution">
    <text evidence="10">The sequence shown here is derived from an EMBL/GenBank/DDBJ whole genome shotgun (WGS) entry which is preliminary data.</text>
</comment>
<dbReference type="GO" id="GO:0004674">
    <property type="term" value="F:protein serine/threonine kinase activity"/>
    <property type="evidence" value="ECO:0007669"/>
    <property type="project" value="UniProtKB-KW"/>
</dbReference>
<dbReference type="Pfam" id="PF00069">
    <property type="entry name" value="Pkinase"/>
    <property type="match status" value="1"/>
</dbReference>
<keyword evidence="2" id="KW-0723">Serine/threonine-protein kinase</keyword>
<dbReference type="InterPro" id="IPR000719">
    <property type="entry name" value="Prot_kinase_dom"/>
</dbReference>
<dbReference type="SUPFAM" id="SSF56112">
    <property type="entry name" value="Protein kinase-like (PK-like)"/>
    <property type="match status" value="1"/>
</dbReference>
<accession>A0A813GJR5</accession>
<dbReference type="Gene3D" id="3.30.200.20">
    <property type="entry name" value="Phosphorylase Kinase, domain 1"/>
    <property type="match status" value="1"/>
</dbReference>
<dbReference type="Gene3D" id="1.10.510.10">
    <property type="entry name" value="Transferase(Phosphotransferase) domain 1"/>
    <property type="match status" value="1"/>
</dbReference>
<evidence type="ECO:0000256" key="6">
    <source>
        <dbReference type="ARBA" id="ARBA00022840"/>
    </source>
</evidence>
<sequence>VSASAPSHLQNRLPSSVPETEEDVLTAFQRGHCGAKVFHLVSVDPAYFALGHPEFAKGGNYLRWNDGLLVLNAVRRRVAAGDPIAPEWNSVLQLAPDEEAYSRIAEQTVLAGQARIAEDHPALASSERNYEAIEDFKPSHDAFADERCGGVYSNFYKVRWKVQRGDFWLQEEAENGDRWDAQCTWEPECNCVATRAEFVRAQERWRVRLNGARTARLVRAASGTQLSSDILLPRMGYDLVELTAATPPPLPHCHAPLSSVPGLRRAAAKTSLRELLQMGFAEVRDYAGRSWAMHESRSKPGVFYWATRTDEHTSSSRNSLGATEGHASAQANLVVRGWRRLPAGPPNPPSRDARSRSRSRSPVTQTFRMGVTIGAGSFGAVRRADVLETGLVVAMKVCAAGSPQEMKTCTTELNNHSKLVHPNIIALHGAFKKDNSMHFVLELAPQTLEQLLVSKDPPALDEVLYYAKQLFCGLEYIHKQGIVHCDIKPPNILVYPEMTRLKISDFGSAVKRGAVTDPYFCSRWYRPPEVVCAWQVADFAQDVWAAGAVFAEMYALVPIFAGGGGPEQIAAIIAVLGTPTLRELRHIFQADLQKGFATELPPLRWEDVLGARAEPESIALISRCLRWDPVDRCSSAEMTTQLSSKLRAARSPPDRSPS</sequence>
<dbReference type="Proteomes" id="UP000654075">
    <property type="component" value="Unassembled WGS sequence"/>
</dbReference>
<reference evidence="10" key="1">
    <citation type="submission" date="2021-02" db="EMBL/GenBank/DDBJ databases">
        <authorList>
            <person name="Dougan E. K."/>
            <person name="Rhodes N."/>
            <person name="Thang M."/>
            <person name="Chan C."/>
        </authorList>
    </citation>
    <scope>NUCLEOTIDE SEQUENCE</scope>
</reference>
<evidence type="ECO:0000256" key="4">
    <source>
        <dbReference type="ARBA" id="ARBA00022741"/>
    </source>
</evidence>
<evidence type="ECO:0000256" key="3">
    <source>
        <dbReference type="ARBA" id="ARBA00022679"/>
    </source>
</evidence>
<evidence type="ECO:0000256" key="2">
    <source>
        <dbReference type="ARBA" id="ARBA00022527"/>
    </source>
</evidence>
<keyword evidence="5" id="KW-0418">Kinase</keyword>
<organism evidence="10 11">
    <name type="scientific">Polarella glacialis</name>
    <name type="common">Dinoflagellate</name>
    <dbReference type="NCBI Taxonomy" id="89957"/>
    <lineage>
        <taxon>Eukaryota</taxon>
        <taxon>Sar</taxon>
        <taxon>Alveolata</taxon>
        <taxon>Dinophyceae</taxon>
        <taxon>Suessiales</taxon>
        <taxon>Suessiaceae</taxon>
        <taxon>Polarella</taxon>
    </lineage>
</organism>
<keyword evidence="6 7" id="KW-0067">ATP-binding</keyword>
<feature type="region of interest" description="Disordered" evidence="8">
    <location>
        <begin position="339"/>
        <end position="366"/>
    </location>
</feature>
<dbReference type="GO" id="GO:0005524">
    <property type="term" value="F:ATP binding"/>
    <property type="evidence" value="ECO:0007669"/>
    <property type="project" value="UniProtKB-UniRule"/>
</dbReference>
<dbReference type="PROSITE" id="PS50011">
    <property type="entry name" value="PROTEIN_KINASE_DOM"/>
    <property type="match status" value="1"/>
</dbReference>
<dbReference type="EMBL" id="CAJNNV010029140">
    <property type="protein sequence ID" value="CAE8627289.1"/>
    <property type="molecule type" value="Genomic_DNA"/>
</dbReference>
<keyword evidence="3" id="KW-0808">Transferase</keyword>
<dbReference type="AlphaFoldDB" id="A0A813GJR5"/>
<dbReference type="GO" id="GO:0030154">
    <property type="term" value="P:cell differentiation"/>
    <property type="evidence" value="ECO:0007669"/>
    <property type="project" value="TreeGrafter"/>
</dbReference>